<dbReference type="PaxDb" id="73239-Q7RPZ3"/>
<evidence type="ECO:0000313" key="2">
    <source>
        <dbReference type="Proteomes" id="UP000008553"/>
    </source>
</evidence>
<organism evidence="1 2">
    <name type="scientific">Plasmodium yoelii yoelii</name>
    <dbReference type="NCBI Taxonomy" id="73239"/>
    <lineage>
        <taxon>Eukaryota</taxon>
        <taxon>Sar</taxon>
        <taxon>Alveolata</taxon>
        <taxon>Apicomplexa</taxon>
        <taxon>Aconoidasida</taxon>
        <taxon>Haemosporida</taxon>
        <taxon>Plasmodiidae</taxon>
        <taxon>Plasmodium</taxon>
        <taxon>Plasmodium (Vinckeia)</taxon>
    </lineage>
</organism>
<keyword evidence="2" id="KW-1185">Reference proteome</keyword>
<dbReference type="Proteomes" id="UP000008553">
    <property type="component" value="Unassembled WGS sequence"/>
</dbReference>
<sequence>MVFSSDKFENSGNDQFKYRSFSMNIVISEA</sequence>
<proteinExistence type="predicted"/>
<dbReference type="EMBL" id="AABL01000344">
    <property type="protein sequence ID" value="EAA20608.1"/>
    <property type="molecule type" value="Genomic_DNA"/>
</dbReference>
<comment type="caution">
    <text evidence="1">The sequence shown here is derived from an EMBL/GenBank/DDBJ whole genome shotgun (WGS) entry which is preliminary data.</text>
</comment>
<dbReference type="InParanoid" id="Q7RPZ3"/>
<name>Q7RPZ3_PLAYO</name>
<dbReference type="AlphaFoldDB" id="Q7RPZ3"/>
<protein>
    <submittedName>
        <fullName evidence="1">Uncharacterized protein</fullName>
    </submittedName>
</protein>
<reference evidence="1 2" key="1">
    <citation type="journal article" date="2002" name="Nature">
        <title>Genome sequence and comparative analysis of the model rodent malaria parasite Plasmodium yoelii yoelii.</title>
        <authorList>
            <person name="Carlton J.M."/>
            <person name="Angiuoli S.V."/>
            <person name="Suh B.B."/>
            <person name="Kooij T.W."/>
            <person name="Pertea M."/>
            <person name="Silva J.C."/>
            <person name="Ermolaeva M.D."/>
            <person name="Allen J.E."/>
            <person name="Selengut J.D."/>
            <person name="Koo H.L."/>
            <person name="Peterson J.D."/>
            <person name="Pop M."/>
            <person name="Kosack D.S."/>
            <person name="Shumway M.F."/>
            <person name="Bidwell S.L."/>
            <person name="Shallom S.J."/>
            <person name="van Aken S.E."/>
            <person name="Riedmuller S.B."/>
            <person name="Feldblyum T.V."/>
            <person name="Cho J.K."/>
            <person name="Quackenbush J."/>
            <person name="Sedegah M."/>
            <person name="Shoaibi A."/>
            <person name="Cummings L.M."/>
            <person name="Florens L."/>
            <person name="Yates J.R."/>
            <person name="Raine J.D."/>
            <person name="Sinden R.E."/>
            <person name="Harris M.A."/>
            <person name="Cunningham D.A."/>
            <person name="Preiser P.R."/>
            <person name="Bergman L.W."/>
            <person name="Vaidya A.B."/>
            <person name="van Lin L.H."/>
            <person name="Janse C.J."/>
            <person name="Waters A.P."/>
            <person name="Smith H.O."/>
            <person name="White O.R."/>
            <person name="Salzberg S.L."/>
            <person name="Venter J.C."/>
            <person name="Fraser C.M."/>
            <person name="Hoffman S.L."/>
            <person name="Gardner M.J."/>
            <person name="Carucci D.J."/>
        </authorList>
    </citation>
    <scope>NUCLEOTIDE SEQUENCE [LARGE SCALE GENOMIC DNA]</scope>
    <source>
        <strain evidence="1 2">17XNL</strain>
    </source>
</reference>
<evidence type="ECO:0000313" key="1">
    <source>
        <dbReference type="EMBL" id="EAA20608.1"/>
    </source>
</evidence>
<gene>
    <name evidence="1" type="ORF">PY01311</name>
</gene>
<accession>Q7RPZ3</accession>